<keyword evidence="2" id="KW-1185">Reference proteome</keyword>
<organism evidence="1 2">
    <name type="scientific">Candidatus Lokiarchaeum ossiferum</name>
    <dbReference type="NCBI Taxonomy" id="2951803"/>
    <lineage>
        <taxon>Archaea</taxon>
        <taxon>Promethearchaeati</taxon>
        <taxon>Promethearchaeota</taxon>
        <taxon>Promethearchaeia</taxon>
        <taxon>Promethearchaeales</taxon>
        <taxon>Promethearchaeaceae</taxon>
        <taxon>Candidatus Lokiarchaeum</taxon>
    </lineage>
</organism>
<evidence type="ECO:0000313" key="2">
    <source>
        <dbReference type="Proteomes" id="UP001208689"/>
    </source>
</evidence>
<dbReference type="EMBL" id="CP104013">
    <property type="protein sequence ID" value="UYP44938.1"/>
    <property type="molecule type" value="Genomic_DNA"/>
</dbReference>
<protein>
    <submittedName>
        <fullName evidence="1">Uncharacterized protein</fullName>
    </submittedName>
</protein>
<sequence>MSKKNYPLSNQLIEGFLYKFLTDWKNTDEIFSAILDNFGSEMCVPSELSKNGEIKYIHKTKSLLLRGCKNGIYSCDKNQTKFKKNE</sequence>
<accession>A0ABY6HN49</accession>
<name>A0ABY6HN49_9ARCH</name>
<proteinExistence type="predicted"/>
<gene>
    <name evidence="1" type="ORF">NEF87_001223</name>
</gene>
<reference evidence="1" key="1">
    <citation type="submission" date="2022-09" db="EMBL/GenBank/DDBJ databases">
        <title>Actin cytoskeleton and complex cell architecture in an #Asgard archaeon.</title>
        <authorList>
            <person name="Ponce Toledo R.I."/>
            <person name="Schleper C."/>
            <person name="Rodrigues Oliveira T."/>
            <person name="Wollweber F."/>
            <person name="Xu J."/>
            <person name="Rittmann S."/>
            <person name="Klingl A."/>
            <person name="Pilhofer M."/>
        </authorList>
    </citation>
    <scope>NUCLEOTIDE SEQUENCE</scope>
    <source>
        <strain evidence="1">B-35</strain>
    </source>
</reference>
<evidence type="ECO:0000313" key="1">
    <source>
        <dbReference type="EMBL" id="UYP44938.1"/>
    </source>
</evidence>
<dbReference type="Proteomes" id="UP001208689">
    <property type="component" value="Chromosome"/>
</dbReference>